<dbReference type="InterPro" id="IPR014757">
    <property type="entry name" value="Tscrpt_reg_IclR_C"/>
</dbReference>
<evidence type="ECO:0000313" key="6">
    <source>
        <dbReference type="EMBL" id="MDV6232709.1"/>
    </source>
</evidence>
<dbReference type="SUPFAM" id="SSF46785">
    <property type="entry name" value="Winged helix' DNA-binding domain"/>
    <property type="match status" value="1"/>
</dbReference>
<gene>
    <name evidence="6" type="ORF">R3P95_19320</name>
</gene>
<dbReference type="InterPro" id="IPR036390">
    <property type="entry name" value="WH_DNA-bd_sf"/>
</dbReference>
<dbReference type="InterPro" id="IPR036388">
    <property type="entry name" value="WH-like_DNA-bd_sf"/>
</dbReference>
<dbReference type="Gene3D" id="1.10.10.10">
    <property type="entry name" value="Winged helix-like DNA-binding domain superfamily/Winged helix DNA-binding domain"/>
    <property type="match status" value="1"/>
</dbReference>
<evidence type="ECO:0000256" key="3">
    <source>
        <dbReference type="ARBA" id="ARBA00023163"/>
    </source>
</evidence>
<dbReference type="PANTHER" id="PTHR30136:SF24">
    <property type="entry name" value="HTH-TYPE TRANSCRIPTIONAL REPRESSOR ALLR"/>
    <property type="match status" value="1"/>
</dbReference>
<dbReference type="InterPro" id="IPR005471">
    <property type="entry name" value="Tscrpt_reg_IclR_N"/>
</dbReference>
<name>A0ABU4B2H1_9NOCA</name>
<protein>
    <submittedName>
        <fullName evidence="6">IclR family transcriptional regulator</fullName>
    </submittedName>
</protein>
<accession>A0ABU4B2H1</accession>
<feature type="domain" description="IclR-ED" evidence="5">
    <location>
        <begin position="78"/>
        <end position="260"/>
    </location>
</feature>
<proteinExistence type="predicted"/>
<evidence type="ECO:0000256" key="2">
    <source>
        <dbReference type="ARBA" id="ARBA00023125"/>
    </source>
</evidence>
<dbReference type="Proteomes" id="UP001185899">
    <property type="component" value="Unassembled WGS sequence"/>
</dbReference>
<organism evidence="6 7">
    <name type="scientific">Rhodococcus cercidiphylli</name>
    <dbReference type="NCBI Taxonomy" id="489916"/>
    <lineage>
        <taxon>Bacteria</taxon>
        <taxon>Bacillati</taxon>
        <taxon>Actinomycetota</taxon>
        <taxon>Actinomycetes</taxon>
        <taxon>Mycobacteriales</taxon>
        <taxon>Nocardiaceae</taxon>
        <taxon>Rhodococcus</taxon>
    </lineage>
</organism>
<dbReference type="InterPro" id="IPR029016">
    <property type="entry name" value="GAF-like_dom_sf"/>
</dbReference>
<evidence type="ECO:0000259" key="4">
    <source>
        <dbReference type="PROSITE" id="PS51077"/>
    </source>
</evidence>
<dbReference type="InterPro" id="IPR050707">
    <property type="entry name" value="HTH_MetabolicPath_Reg"/>
</dbReference>
<evidence type="ECO:0000256" key="1">
    <source>
        <dbReference type="ARBA" id="ARBA00023015"/>
    </source>
</evidence>
<keyword evidence="3" id="KW-0804">Transcription</keyword>
<keyword evidence="7" id="KW-1185">Reference proteome</keyword>
<comment type="caution">
    <text evidence="6">The sequence shown here is derived from an EMBL/GenBank/DDBJ whole genome shotgun (WGS) entry which is preliminary data.</text>
</comment>
<keyword evidence="1" id="KW-0805">Transcription regulation</keyword>
<dbReference type="RefSeq" id="WP_317549196.1">
    <property type="nucleotide sequence ID" value="NZ_JAWLKE010000007.1"/>
</dbReference>
<keyword evidence="2" id="KW-0238">DNA-binding</keyword>
<dbReference type="PANTHER" id="PTHR30136">
    <property type="entry name" value="HELIX-TURN-HELIX TRANSCRIPTIONAL REGULATOR, ICLR FAMILY"/>
    <property type="match status" value="1"/>
</dbReference>
<dbReference type="PROSITE" id="PS51077">
    <property type="entry name" value="HTH_ICLR"/>
    <property type="match status" value="1"/>
</dbReference>
<dbReference type="Pfam" id="PF01614">
    <property type="entry name" value="IclR_C"/>
    <property type="match status" value="1"/>
</dbReference>
<sequence length="268" mass="28325">MASPTESDDHAGRDIVGAVVKACTLLDHFDTTHPVWTLNELTTASRMNKTTVHRLMTTLIHAGWVDRTAEGSYRIGMPVFEIGSSALTQLDIRGAAQPYLSEIAEKFGDTAYLMVPADEGAVCIDRHEGSNPLVVAGISIGSVLPYHATAGPMAMLAFSARIRDRWLTQDLPAFTDRTPTAPDELLTRLEQIRSKGYALSNSDYLTGVAAVGAPILGRDAAVVASISVGGRAETFEGDALSAKVATILAAAKSLSRVAEALPAPGGEH</sequence>
<dbReference type="PROSITE" id="PS51078">
    <property type="entry name" value="ICLR_ED"/>
    <property type="match status" value="1"/>
</dbReference>
<evidence type="ECO:0000313" key="7">
    <source>
        <dbReference type="Proteomes" id="UP001185899"/>
    </source>
</evidence>
<dbReference type="Gene3D" id="3.30.450.40">
    <property type="match status" value="1"/>
</dbReference>
<dbReference type="SUPFAM" id="SSF55781">
    <property type="entry name" value="GAF domain-like"/>
    <property type="match status" value="1"/>
</dbReference>
<dbReference type="EMBL" id="JAWLKE010000007">
    <property type="protein sequence ID" value="MDV6232709.1"/>
    <property type="molecule type" value="Genomic_DNA"/>
</dbReference>
<feature type="domain" description="HTH iclR-type" evidence="4">
    <location>
        <begin position="16"/>
        <end position="77"/>
    </location>
</feature>
<evidence type="ECO:0000259" key="5">
    <source>
        <dbReference type="PROSITE" id="PS51078"/>
    </source>
</evidence>
<reference evidence="6 7" key="1">
    <citation type="submission" date="2023-10" db="EMBL/GenBank/DDBJ databases">
        <title>Development of a sustainable strategy for remediation of hydrocarbon-contaminated territories based on the waste exchange concept.</title>
        <authorList>
            <person name="Krivoruchko A."/>
        </authorList>
    </citation>
    <scope>NUCLEOTIDE SEQUENCE [LARGE SCALE GENOMIC DNA]</scope>
    <source>
        <strain evidence="6 7">IEGM 1322</strain>
    </source>
</reference>
<dbReference type="SMART" id="SM00346">
    <property type="entry name" value="HTH_ICLR"/>
    <property type="match status" value="1"/>
</dbReference>
<dbReference type="Pfam" id="PF09339">
    <property type="entry name" value="HTH_IclR"/>
    <property type="match status" value="1"/>
</dbReference>